<gene>
    <name evidence="1" type="ORF">O2U02_03230</name>
</gene>
<evidence type="ECO:0008006" key="3">
    <source>
        <dbReference type="Google" id="ProtNLM"/>
    </source>
</evidence>
<protein>
    <recommendedName>
        <fullName evidence="3">Transposase</fullName>
    </recommendedName>
</protein>
<reference evidence="1 2" key="1">
    <citation type="submission" date="2022-12" db="EMBL/GenBank/DDBJ databases">
        <title>Assessment of beneficial effects and identification of host adaptation-associated genes of Ligilactobacillus salivarius isolated from Meles meles.</title>
        <authorList>
            <person name="Wang Y."/>
        </authorList>
    </citation>
    <scope>NUCLEOTIDE SEQUENCE [LARGE SCALE GENOMIC DNA]</scope>
    <source>
        <strain evidence="1 2">S35</strain>
    </source>
</reference>
<evidence type="ECO:0000313" key="2">
    <source>
        <dbReference type="Proteomes" id="UP001224533"/>
    </source>
</evidence>
<dbReference type="AlphaFoldDB" id="A0ABD7YWF6"/>
<evidence type="ECO:0000313" key="1">
    <source>
        <dbReference type="EMBL" id="WHS18243.1"/>
    </source>
</evidence>
<dbReference type="RefSeq" id="WP_283472430.1">
    <property type="nucleotide sequence ID" value="NZ_CP114501.1"/>
</dbReference>
<proteinExistence type="predicted"/>
<name>A0ABD7YWF6_9LACO</name>
<organism evidence="1 2">
    <name type="scientific">Ligilactobacillus salivarius</name>
    <dbReference type="NCBI Taxonomy" id="1624"/>
    <lineage>
        <taxon>Bacteria</taxon>
        <taxon>Bacillati</taxon>
        <taxon>Bacillota</taxon>
        <taxon>Bacilli</taxon>
        <taxon>Lactobacillales</taxon>
        <taxon>Lactobacillaceae</taxon>
        <taxon>Ligilactobacillus</taxon>
    </lineage>
</organism>
<accession>A0ABD7YWF6</accession>
<dbReference type="EMBL" id="CP114509">
    <property type="protein sequence ID" value="WHS18243.1"/>
    <property type="molecule type" value="Genomic_DNA"/>
</dbReference>
<dbReference type="Proteomes" id="UP001224533">
    <property type="component" value="Chromosome"/>
</dbReference>
<sequence>MVRGDIGYKSKKLKTKQKGMDSSIIAYVDKAADRLGCEYCKMIRRGHSIAV</sequence>